<dbReference type="STRING" id="1120918.SAMN05216249_10797"/>
<evidence type="ECO:0000313" key="3">
    <source>
        <dbReference type="Proteomes" id="UP000198838"/>
    </source>
</evidence>
<sequence>MSKIVFDEKELELVGRMPAFGDPEALGAPIYKFPISPKEEVKKLYNKESDWMFTGTEWGLFSPKVIPDDVARGFVFEAEMIPMEEFGGPDMFGVEWEYVPVVGGSMVRPGKPLFTDVNEWKEKLLPVWPNPDEWDWEGSAKANKEFLNNGQATLLWLLNGAWFERLISFMEFEDAAVALIDEDQEDALKELLQKLTDLYCHIVDKCVEAYGDGIVGFTVHDDWGSQRAPFFSKEAARNLIVPYMKQFTDHVKSKGMIADFHSCGHIEDQIENIIAAGWQSWTPMAMNDTKKLYEEYGDQIIISICDNDIAPGTPVEEQVKQAKEFASKYYSPDKPSVFSYMYAAGALTDDYRAALYEATRKM</sequence>
<protein>
    <submittedName>
        <fullName evidence="2">Uroporphyrinogen decarboxylase (URO-D)</fullName>
    </submittedName>
</protein>
<dbReference type="GO" id="GO:0006779">
    <property type="term" value="P:porphyrin-containing compound biosynthetic process"/>
    <property type="evidence" value="ECO:0007669"/>
    <property type="project" value="InterPro"/>
</dbReference>
<evidence type="ECO:0000259" key="1">
    <source>
        <dbReference type="Pfam" id="PF01208"/>
    </source>
</evidence>
<dbReference type="EMBL" id="FOJY01000007">
    <property type="protein sequence ID" value="SFB03513.1"/>
    <property type="molecule type" value="Genomic_DNA"/>
</dbReference>
<dbReference type="InterPro" id="IPR000257">
    <property type="entry name" value="Uroporphyrinogen_deCOase"/>
</dbReference>
<accession>A0A1I0XU56</accession>
<dbReference type="SUPFAM" id="SSF51726">
    <property type="entry name" value="UROD/MetE-like"/>
    <property type="match status" value="1"/>
</dbReference>
<reference evidence="2 3" key="1">
    <citation type="submission" date="2016-10" db="EMBL/GenBank/DDBJ databases">
        <authorList>
            <person name="de Groot N.N."/>
        </authorList>
    </citation>
    <scope>NUCLEOTIDE SEQUENCE [LARGE SCALE GENOMIC DNA]</scope>
    <source>
        <strain evidence="2 3">DSM 5522</strain>
    </source>
</reference>
<feature type="domain" description="Uroporphyrinogen decarboxylase (URO-D)" evidence="1">
    <location>
        <begin position="184"/>
        <end position="278"/>
    </location>
</feature>
<proteinExistence type="predicted"/>
<organism evidence="2 3">
    <name type="scientific">Acetitomaculum ruminis DSM 5522</name>
    <dbReference type="NCBI Taxonomy" id="1120918"/>
    <lineage>
        <taxon>Bacteria</taxon>
        <taxon>Bacillati</taxon>
        <taxon>Bacillota</taxon>
        <taxon>Clostridia</taxon>
        <taxon>Lachnospirales</taxon>
        <taxon>Lachnospiraceae</taxon>
        <taxon>Acetitomaculum</taxon>
    </lineage>
</organism>
<name>A0A1I0XU56_9FIRM</name>
<keyword evidence="3" id="KW-1185">Reference proteome</keyword>
<dbReference type="GO" id="GO:0004853">
    <property type="term" value="F:uroporphyrinogen decarboxylase activity"/>
    <property type="evidence" value="ECO:0007669"/>
    <property type="project" value="InterPro"/>
</dbReference>
<dbReference type="RefSeq" id="WP_092871805.1">
    <property type="nucleotide sequence ID" value="NZ_FOJY01000007.1"/>
</dbReference>
<dbReference type="OrthoDB" id="9815759at2"/>
<dbReference type="Pfam" id="PF01208">
    <property type="entry name" value="URO-D"/>
    <property type="match status" value="1"/>
</dbReference>
<gene>
    <name evidence="2" type="ORF">SAMN05216249_10797</name>
</gene>
<dbReference type="Proteomes" id="UP000198838">
    <property type="component" value="Unassembled WGS sequence"/>
</dbReference>
<dbReference type="Gene3D" id="3.20.20.210">
    <property type="match status" value="1"/>
</dbReference>
<dbReference type="AlphaFoldDB" id="A0A1I0XU56"/>
<dbReference type="InterPro" id="IPR038071">
    <property type="entry name" value="UROD/MetE-like_sf"/>
</dbReference>
<evidence type="ECO:0000313" key="2">
    <source>
        <dbReference type="EMBL" id="SFB03513.1"/>
    </source>
</evidence>